<dbReference type="Pfam" id="PF01327">
    <property type="entry name" value="Pep_deformylase"/>
    <property type="match status" value="1"/>
</dbReference>
<comment type="function">
    <text evidence="2">Removes the formyl group from the N-terminal Met of newly synthesized proteins. Requires at least a dipeptide for an efficient rate of reaction. N-terminal L-methionine is a prerequisite for activity but the enzyme has broad specificity at other positions.</text>
</comment>
<accession>A0A1X9T3M6</accession>
<dbReference type="SUPFAM" id="SSF56420">
    <property type="entry name" value="Peptide deformylase"/>
    <property type="match status" value="1"/>
</dbReference>
<dbReference type="InterPro" id="IPR036821">
    <property type="entry name" value="Peptide_deformylase_sf"/>
</dbReference>
<dbReference type="HAMAP" id="MF_00163">
    <property type="entry name" value="Pep_deformylase"/>
    <property type="match status" value="1"/>
</dbReference>
<dbReference type="EMBL" id="CP144916">
    <property type="protein sequence ID" value="WWC41654.1"/>
    <property type="molecule type" value="Genomic_DNA"/>
</dbReference>
<keyword evidence="6" id="KW-1185">Reference proteome</keyword>
<dbReference type="STRING" id="1660074.CVIC8964_1675"/>
<reference evidence="5 6" key="1">
    <citation type="journal article" date="2017" name="Genome Biol. Evol.">
        <title>Comparative Genomic Analysis Identifies a Campylobacter Clade Deficient in Selenium Metabolism.</title>
        <authorList>
            <person name="Miller W.G."/>
            <person name="Yee E."/>
            <person name="Lopes B.S."/>
            <person name="Chapman M.H."/>
            <person name="Huynh S."/>
            <person name="Bono J.L."/>
            <person name="Parker C.T."/>
            <person name="Strachan N.J.C."/>
            <person name="Forbes K.J."/>
        </authorList>
    </citation>
    <scope>NUCLEOTIDE SEQUENCE [LARGE SCALE GENOMIC DNA]</scope>
    <source>
        <strain evidence="3 5">RM8964</strain>
        <strain evidence="4 6">RM9261</strain>
    </source>
</reference>
<keyword evidence="2" id="KW-0648">Protein biosynthesis</keyword>
<dbReference type="PIRSF" id="PIRSF004749">
    <property type="entry name" value="Pep_def"/>
    <property type="match status" value="1"/>
</dbReference>
<organism evidence="3 5">
    <name type="scientific">Campylobacter vicugnae</name>
    <dbReference type="NCBI Taxonomy" id="1660076"/>
    <lineage>
        <taxon>Bacteria</taxon>
        <taxon>Pseudomonadati</taxon>
        <taxon>Campylobacterota</taxon>
        <taxon>Epsilonproteobacteria</taxon>
        <taxon>Campylobacterales</taxon>
        <taxon>Campylobacteraceae</taxon>
        <taxon>Campylobacter</taxon>
    </lineage>
</organism>
<dbReference type="NCBIfam" id="TIGR00079">
    <property type="entry name" value="pept_deformyl"/>
    <property type="match status" value="1"/>
</dbReference>
<dbReference type="GO" id="GO:0006412">
    <property type="term" value="P:translation"/>
    <property type="evidence" value="ECO:0007669"/>
    <property type="project" value="UniProtKB-UniRule"/>
</dbReference>
<evidence type="ECO:0000256" key="2">
    <source>
        <dbReference type="HAMAP-Rule" id="MF_00163"/>
    </source>
</evidence>
<dbReference type="OrthoDB" id="9804313at2"/>
<proteinExistence type="inferred from homology"/>
<comment type="similarity">
    <text evidence="1 2">Belongs to the polypeptide deformylase family.</text>
</comment>
<dbReference type="PANTHER" id="PTHR10458:SF22">
    <property type="entry name" value="PEPTIDE DEFORMYLASE"/>
    <property type="match status" value="1"/>
</dbReference>
<dbReference type="NCBIfam" id="NF001159">
    <property type="entry name" value="PRK00150.1-3"/>
    <property type="match status" value="1"/>
</dbReference>
<dbReference type="EMBL" id="CP018791">
    <property type="protein sequence ID" value="ARR03043.1"/>
    <property type="molecule type" value="Genomic_DNA"/>
</dbReference>
<evidence type="ECO:0000313" key="4">
    <source>
        <dbReference type="EMBL" id="WWC41654.1"/>
    </source>
</evidence>
<dbReference type="PANTHER" id="PTHR10458">
    <property type="entry name" value="PEPTIDE DEFORMYLASE"/>
    <property type="match status" value="1"/>
</dbReference>
<dbReference type="AlphaFoldDB" id="A0A1X9T3M6"/>
<dbReference type="Proteomes" id="UP000194265">
    <property type="component" value="Chromosome"/>
</dbReference>
<dbReference type="EC" id="3.5.1.88" evidence="2"/>
<dbReference type="GO" id="GO:0046872">
    <property type="term" value="F:metal ion binding"/>
    <property type="evidence" value="ECO:0007669"/>
    <property type="project" value="UniProtKB-KW"/>
</dbReference>
<dbReference type="RefSeq" id="WP_086247799.1">
    <property type="nucleotide sequence ID" value="NZ_CP018791.1"/>
</dbReference>
<name>A0A1X9T3M6_9BACT</name>
<evidence type="ECO:0000313" key="3">
    <source>
        <dbReference type="EMBL" id="ARR03043.1"/>
    </source>
</evidence>
<gene>
    <name evidence="2 3" type="primary">def</name>
    <name evidence="3" type="ORF">CVIC8964_1675</name>
    <name evidence="4" type="ORF">CVIC9261_08105</name>
</gene>
<dbReference type="InterPro" id="IPR023635">
    <property type="entry name" value="Peptide_deformylase"/>
</dbReference>
<dbReference type="Gene3D" id="3.90.45.10">
    <property type="entry name" value="Peptide deformylase"/>
    <property type="match status" value="1"/>
</dbReference>
<dbReference type="Proteomes" id="UP001318120">
    <property type="component" value="Chromosome"/>
</dbReference>
<dbReference type="GO" id="GO:0042586">
    <property type="term" value="F:peptide deformylase activity"/>
    <property type="evidence" value="ECO:0007669"/>
    <property type="project" value="UniProtKB-UniRule"/>
</dbReference>
<keyword evidence="2" id="KW-0479">Metal-binding</keyword>
<dbReference type="GeneID" id="93114064"/>
<reference evidence="4" key="2">
    <citation type="submission" date="2024-02" db="EMBL/GenBank/DDBJ databases">
        <authorList>
            <person name="Miller W.G."/>
            <person name="Yee E."/>
            <person name="Lopes B.S."/>
            <person name="Chapman M.H."/>
            <person name="Huynh S."/>
            <person name="Bono J.L."/>
            <person name="Parker C.T."/>
            <person name="Strachan N.J.C."/>
            <person name="Forbes K.J."/>
        </authorList>
    </citation>
    <scope>NUCLEOTIDE SEQUENCE</scope>
    <source>
        <strain evidence="4">RM9261</strain>
    </source>
</reference>
<evidence type="ECO:0000313" key="6">
    <source>
        <dbReference type="Proteomes" id="UP001318120"/>
    </source>
</evidence>
<keyword evidence="2 3" id="KW-0378">Hydrolase</keyword>
<dbReference type="CDD" id="cd00487">
    <property type="entry name" value="Pep_deformylase"/>
    <property type="match status" value="1"/>
</dbReference>
<feature type="binding site" evidence="2">
    <location>
        <position position="95"/>
    </location>
    <ligand>
        <name>Fe cation</name>
        <dbReference type="ChEBI" id="CHEBI:24875"/>
    </ligand>
</feature>
<dbReference type="PRINTS" id="PR01576">
    <property type="entry name" value="PDEFORMYLASE"/>
</dbReference>
<protein>
    <recommendedName>
        <fullName evidence="2">Peptide deformylase</fullName>
        <shortName evidence="2">PDF</shortName>
        <ecNumber evidence="2">3.5.1.88</ecNumber>
    </recommendedName>
    <alternativeName>
        <fullName evidence="2">Polypeptide deformylase</fullName>
    </alternativeName>
</protein>
<evidence type="ECO:0000313" key="5">
    <source>
        <dbReference type="Proteomes" id="UP000194265"/>
    </source>
</evidence>
<comment type="cofactor">
    <cofactor evidence="2">
        <name>Fe(2+)</name>
        <dbReference type="ChEBI" id="CHEBI:29033"/>
    </cofactor>
    <text evidence="2">Binds 1 Fe(2+) ion.</text>
</comment>
<feature type="active site" evidence="2">
    <location>
        <position position="138"/>
    </location>
</feature>
<feature type="binding site" evidence="2">
    <location>
        <position position="137"/>
    </location>
    <ligand>
        <name>Fe cation</name>
        <dbReference type="ChEBI" id="CHEBI:24875"/>
    </ligand>
</feature>
<feature type="binding site" evidence="2">
    <location>
        <position position="141"/>
    </location>
    <ligand>
        <name>Fe cation</name>
        <dbReference type="ChEBI" id="CHEBI:24875"/>
    </ligand>
</feature>
<sequence>MVLEVLEYPNKKLFERSVEVDKFDTELGEFLDDMYDTMIFKGGIGLAAIQVGRPIRALIINLVDENDTQNKDDLLEIINPKFIKKDGEQLYQEGCLSVPGYYEDVKRAANVVVEYQDRTGKVCTLEADGLLAVALQHENDHLDGHLFIERIGFNKRKKFDKEYKKKPKRQSL</sequence>
<evidence type="ECO:0000256" key="1">
    <source>
        <dbReference type="ARBA" id="ARBA00010759"/>
    </source>
</evidence>
<comment type="catalytic activity">
    <reaction evidence="2">
        <text>N-terminal N-formyl-L-methionyl-[peptide] + H2O = N-terminal L-methionyl-[peptide] + formate</text>
        <dbReference type="Rhea" id="RHEA:24420"/>
        <dbReference type="Rhea" id="RHEA-COMP:10639"/>
        <dbReference type="Rhea" id="RHEA-COMP:10640"/>
        <dbReference type="ChEBI" id="CHEBI:15377"/>
        <dbReference type="ChEBI" id="CHEBI:15740"/>
        <dbReference type="ChEBI" id="CHEBI:49298"/>
        <dbReference type="ChEBI" id="CHEBI:64731"/>
        <dbReference type="EC" id="3.5.1.88"/>
    </reaction>
</comment>
<keyword evidence="2" id="KW-0408">Iron</keyword>